<evidence type="ECO:0000256" key="5">
    <source>
        <dbReference type="ARBA" id="ARBA00023136"/>
    </source>
</evidence>
<dbReference type="eggNOG" id="arCOG01537">
    <property type="taxonomic scope" value="Archaea"/>
</dbReference>
<feature type="transmembrane region" description="Helical" evidence="6">
    <location>
        <begin position="325"/>
        <end position="346"/>
    </location>
</feature>
<dbReference type="KEGG" id="tuz:TUZN_2175"/>
<dbReference type="PRINTS" id="PR01437">
    <property type="entry name" value="NUOXDRDTASE4"/>
</dbReference>
<accession>F2L5T4</accession>
<keyword evidence="3 6" id="KW-0812">Transmembrane</keyword>
<feature type="transmembrane region" description="Helical" evidence="6">
    <location>
        <begin position="205"/>
        <end position="230"/>
    </location>
</feature>
<dbReference type="HOGENOM" id="CLU_007100_4_2_2"/>
<dbReference type="Pfam" id="PF00361">
    <property type="entry name" value="Proton_antipo_M"/>
    <property type="match status" value="1"/>
</dbReference>
<evidence type="ECO:0000313" key="9">
    <source>
        <dbReference type="Proteomes" id="UP000008138"/>
    </source>
</evidence>
<feature type="transmembrane region" description="Helical" evidence="6">
    <location>
        <begin position="297"/>
        <end position="319"/>
    </location>
</feature>
<dbReference type="GO" id="GO:0042773">
    <property type="term" value="P:ATP synthesis coupled electron transport"/>
    <property type="evidence" value="ECO:0007669"/>
    <property type="project" value="InterPro"/>
</dbReference>
<dbReference type="PANTHER" id="PTHR42703:SF1">
    <property type="entry name" value="NA(+)_H(+) ANTIPORTER SUBUNIT D1"/>
    <property type="match status" value="1"/>
</dbReference>
<dbReference type="RefSeq" id="WP_013680965.1">
    <property type="nucleotide sequence ID" value="NC_015315.1"/>
</dbReference>
<evidence type="ECO:0000256" key="2">
    <source>
        <dbReference type="ARBA" id="ARBA00022475"/>
    </source>
</evidence>
<evidence type="ECO:0000256" key="3">
    <source>
        <dbReference type="ARBA" id="ARBA00022692"/>
    </source>
</evidence>
<dbReference type="STRING" id="999630.TUZN_2175"/>
<proteinExistence type="predicted"/>
<dbReference type="InterPro" id="IPR001750">
    <property type="entry name" value="ND/Mrp_TM"/>
</dbReference>
<feature type="transmembrane region" description="Helical" evidence="6">
    <location>
        <begin position="135"/>
        <end position="153"/>
    </location>
</feature>
<dbReference type="GO" id="GO:0005886">
    <property type="term" value="C:plasma membrane"/>
    <property type="evidence" value="ECO:0007669"/>
    <property type="project" value="UniProtKB-SubCell"/>
</dbReference>
<evidence type="ECO:0000313" key="8">
    <source>
        <dbReference type="EMBL" id="AEA13630.1"/>
    </source>
</evidence>
<dbReference type="AlphaFoldDB" id="F2L5T4"/>
<keyword evidence="4 6" id="KW-1133">Transmembrane helix</keyword>
<dbReference type="EMBL" id="CP002590">
    <property type="protein sequence ID" value="AEA13630.1"/>
    <property type="molecule type" value="Genomic_DNA"/>
</dbReference>
<feature type="transmembrane region" description="Helical" evidence="6">
    <location>
        <begin position="32"/>
        <end position="51"/>
    </location>
</feature>
<organism evidence="8 9">
    <name type="scientific">Thermoproteus uzoniensis (strain 768-20)</name>
    <dbReference type="NCBI Taxonomy" id="999630"/>
    <lineage>
        <taxon>Archaea</taxon>
        <taxon>Thermoproteota</taxon>
        <taxon>Thermoprotei</taxon>
        <taxon>Thermoproteales</taxon>
        <taxon>Thermoproteaceae</taxon>
        <taxon>Thermoproteus</taxon>
    </lineage>
</organism>
<evidence type="ECO:0000256" key="1">
    <source>
        <dbReference type="ARBA" id="ARBA00004651"/>
    </source>
</evidence>
<gene>
    <name evidence="8" type="ordered locus">TUZN_2175</name>
</gene>
<sequence>MTGLALYASILLPMALSLAAYAAARRSTQTAAYISAVALLPLLALSSFSLFGGSRYAASVGTGLWSIFALYLEPYNAAYVFTVALVGIMVAIFSAPYMEHRAEELGVRNTIFYLTYGFFLGGLAGAFAARNLFGIYIFIEVALIASLFQVLYYGYGDRARITVMYLVWSHVAALLMLAGFIVLYLHGVTSVPVPATAAGALPKTLLYLAVLLVLLGSFIKMAALGVHMWLPYVHAEAPTPLSALLSPVLVGFGGYVISVVALPITPQSWLPALTWYGIATAIYGGMMAYVQSDIKRLFAYSTVSQMGYMLLALSLHNVFGLTAAALIYISHGLGKAVLFMTAGYFIMHLHTRDVDRMGGLYGWNSALAGAAIVGFLNLAGILTIGMISEITLAVALVKTYLGIEYIELYIAFAAMLVVTGIYAFTTIKNVFFGPPKVSGAGPYDAALVAIVATALLSVLLFLPPMSSSLWTNISVYVQNHLIPVGL</sequence>
<dbReference type="Proteomes" id="UP000008138">
    <property type="component" value="Chromosome"/>
</dbReference>
<feature type="domain" description="NADH:quinone oxidoreductase/Mrp antiporter transmembrane" evidence="7">
    <location>
        <begin position="129"/>
        <end position="399"/>
    </location>
</feature>
<dbReference type="GO" id="GO:0008137">
    <property type="term" value="F:NADH dehydrogenase (ubiquinone) activity"/>
    <property type="evidence" value="ECO:0007669"/>
    <property type="project" value="InterPro"/>
</dbReference>
<feature type="transmembrane region" description="Helical" evidence="6">
    <location>
        <begin position="78"/>
        <end position="98"/>
    </location>
</feature>
<reference evidence="8 9" key="1">
    <citation type="journal article" date="2011" name="J. Bacteriol.">
        <title>Complete genome sequence of the thermoacidophilic crenarchaeon Thermoproteus uzoniensis 768-20.</title>
        <authorList>
            <person name="Mardanov A.V."/>
            <person name="Gumerov V.M."/>
            <person name="Beletsky A.V."/>
            <person name="Prokofeva M.I."/>
            <person name="Bonch-Osmolovskaya E.A."/>
            <person name="Ravin N.V."/>
            <person name="Skryabin K.G."/>
        </authorList>
    </citation>
    <scope>NUCLEOTIDE SEQUENCE [LARGE SCALE GENOMIC DNA]</scope>
    <source>
        <strain evidence="8 9">768-20</strain>
    </source>
</reference>
<evidence type="ECO:0000256" key="4">
    <source>
        <dbReference type="ARBA" id="ARBA00022989"/>
    </source>
</evidence>
<feature type="transmembrane region" description="Helical" evidence="6">
    <location>
        <begin position="445"/>
        <end position="462"/>
    </location>
</feature>
<keyword evidence="5 6" id="KW-0472">Membrane</keyword>
<feature type="transmembrane region" description="Helical" evidence="6">
    <location>
        <begin position="270"/>
        <end position="290"/>
    </location>
</feature>
<dbReference type="InterPro" id="IPR050586">
    <property type="entry name" value="CPA3_Na-H_Antiporter_D"/>
</dbReference>
<keyword evidence="2" id="KW-1003">Cell membrane</keyword>
<feature type="transmembrane region" description="Helical" evidence="6">
    <location>
        <begin position="165"/>
        <end position="185"/>
    </location>
</feature>
<dbReference type="GeneID" id="10361683"/>
<keyword evidence="9" id="KW-1185">Reference proteome</keyword>
<comment type="subcellular location">
    <subcellularLocation>
        <location evidence="1">Cell membrane</location>
        <topology evidence="1">Multi-pass membrane protein</topology>
    </subcellularLocation>
</comment>
<feature type="transmembrane region" description="Helical" evidence="6">
    <location>
        <begin position="408"/>
        <end position="425"/>
    </location>
</feature>
<feature type="transmembrane region" description="Helical" evidence="6">
    <location>
        <begin position="242"/>
        <end position="264"/>
    </location>
</feature>
<name>F2L5T4_THEU7</name>
<dbReference type="OrthoDB" id="19089at2157"/>
<feature type="transmembrane region" description="Helical" evidence="6">
    <location>
        <begin position="110"/>
        <end position="129"/>
    </location>
</feature>
<dbReference type="PANTHER" id="PTHR42703">
    <property type="entry name" value="NADH DEHYDROGENASE"/>
    <property type="match status" value="1"/>
</dbReference>
<evidence type="ECO:0000256" key="6">
    <source>
        <dbReference type="SAM" id="Phobius"/>
    </source>
</evidence>
<protein>
    <submittedName>
        <fullName evidence="8">NADH-quinone oxidoreductase, subunit M</fullName>
    </submittedName>
</protein>
<evidence type="ECO:0000259" key="7">
    <source>
        <dbReference type="Pfam" id="PF00361"/>
    </source>
</evidence>
<reference key="2">
    <citation type="submission" date="2011-03" db="EMBL/GenBank/DDBJ databases">
        <title>Complete genome sequence of the thermoacidophilic crenarchaeon Thermoproteus uzoniensis 768-20.</title>
        <authorList>
            <person name="Mardanov A.V."/>
            <person name="Gumerov V.M."/>
            <person name="Beletsky A.V."/>
            <person name="Prokofeva M.I."/>
            <person name="Bonch-Osmolovskaya E.A."/>
            <person name="Ravin N.V."/>
            <person name="Skryabin K.G."/>
        </authorList>
    </citation>
    <scope>NUCLEOTIDE SEQUENCE</scope>
    <source>
        <strain>768-20</strain>
    </source>
</reference>
<dbReference type="InterPro" id="IPR003918">
    <property type="entry name" value="NADH_UbQ_OxRdtase"/>
</dbReference>